<evidence type="ECO:0000313" key="22">
    <source>
        <dbReference type="Proteomes" id="UP001066276"/>
    </source>
</evidence>
<dbReference type="GO" id="GO:0008083">
    <property type="term" value="F:growth factor activity"/>
    <property type="evidence" value="ECO:0007669"/>
    <property type="project" value="InterPro"/>
</dbReference>
<dbReference type="Proteomes" id="UP001066276">
    <property type="component" value="Chromosome 7"/>
</dbReference>
<feature type="coiled-coil region" evidence="17">
    <location>
        <begin position="301"/>
        <end position="360"/>
    </location>
</feature>
<evidence type="ECO:0000259" key="19">
    <source>
        <dbReference type="Pfam" id="PF03528"/>
    </source>
</evidence>
<keyword evidence="15" id="KW-0966">Cell projection</keyword>
<dbReference type="Pfam" id="PF09311">
    <property type="entry name" value="Rab5-bind"/>
    <property type="match status" value="1"/>
</dbReference>
<evidence type="ECO:0000256" key="9">
    <source>
        <dbReference type="ARBA" id="ARBA00022583"/>
    </source>
</evidence>
<dbReference type="GO" id="GO:0006897">
    <property type="term" value="P:endocytosis"/>
    <property type="evidence" value="ECO:0007669"/>
    <property type="project" value="UniProtKB-KW"/>
</dbReference>
<comment type="caution">
    <text evidence="21">The sequence shown here is derived from an EMBL/GenBank/DDBJ whole genome shotgun (WGS) entry which is preliminary data.</text>
</comment>
<dbReference type="GO" id="GO:0005769">
    <property type="term" value="C:early endosome"/>
    <property type="evidence" value="ECO:0007669"/>
    <property type="project" value="UniProtKB-SubCell"/>
</dbReference>
<evidence type="ECO:0000256" key="7">
    <source>
        <dbReference type="ARBA" id="ARBA00022490"/>
    </source>
</evidence>
<keyword evidence="6" id="KW-0813">Transport</keyword>
<keyword evidence="11" id="KW-0970">Cilium biogenesis/degradation</keyword>
<dbReference type="PANTHER" id="PTHR31179">
    <property type="entry name" value="RAB GTPASE-BINDING EFFECTOR PROTEIN"/>
    <property type="match status" value="1"/>
</dbReference>
<feature type="coiled-coil region" evidence="17">
    <location>
        <begin position="472"/>
        <end position="555"/>
    </location>
</feature>
<evidence type="ECO:0000256" key="10">
    <source>
        <dbReference type="ARBA" id="ARBA00022753"/>
    </source>
</evidence>
<dbReference type="SUPFAM" id="SSF103652">
    <property type="entry name" value="G protein-binding domain"/>
    <property type="match status" value="2"/>
</dbReference>
<feature type="domain" description="Rabaptin GTPase-Rab5 binding" evidence="20">
    <location>
        <begin position="288"/>
        <end position="577"/>
    </location>
</feature>
<dbReference type="GO" id="GO:0005813">
    <property type="term" value="C:centrosome"/>
    <property type="evidence" value="ECO:0007669"/>
    <property type="project" value="UniProtKB-SubCell"/>
</dbReference>
<name>A0AAV7P9R7_PLEWA</name>
<evidence type="ECO:0000313" key="21">
    <source>
        <dbReference type="EMBL" id="KAJ1125063.1"/>
    </source>
</evidence>
<organism evidence="21 22">
    <name type="scientific">Pleurodeles waltl</name>
    <name type="common">Iberian ribbed newt</name>
    <dbReference type="NCBI Taxonomy" id="8319"/>
    <lineage>
        <taxon>Eukaryota</taxon>
        <taxon>Metazoa</taxon>
        <taxon>Chordata</taxon>
        <taxon>Craniata</taxon>
        <taxon>Vertebrata</taxon>
        <taxon>Euteleostomi</taxon>
        <taxon>Amphibia</taxon>
        <taxon>Batrachia</taxon>
        <taxon>Caudata</taxon>
        <taxon>Salamandroidea</taxon>
        <taxon>Salamandridae</taxon>
        <taxon>Pleurodelinae</taxon>
        <taxon>Pleurodeles</taxon>
    </lineage>
</organism>
<evidence type="ECO:0000256" key="2">
    <source>
        <dbReference type="ARBA" id="ARBA00004300"/>
    </source>
</evidence>
<reference evidence="21" key="1">
    <citation type="journal article" date="2022" name="bioRxiv">
        <title>Sequencing and chromosome-scale assembly of the giantPleurodeles waltlgenome.</title>
        <authorList>
            <person name="Brown T."/>
            <person name="Elewa A."/>
            <person name="Iarovenko S."/>
            <person name="Subramanian E."/>
            <person name="Araus A.J."/>
            <person name="Petzold A."/>
            <person name="Susuki M."/>
            <person name="Suzuki K.-i.T."/>
            <person name="Hayashi T."/>
            <person name="Toyoda A."/>
            <person name="Oliveira C."/>
            <person name="Osipova E."/>
            <person name="Leigh N.D."/>
            <person name="Simon A."/>
            <person name="Yun M.H."/>
        </authorList>
    </citation>
    <scope>NUCLEOTIDE SEQUENCE</scope>
    <source>
        <strain evidence="21">20211129_DDA</strain>
        <tissue evidence="21">Liver</tissue>
    </source>
</reference>
<evidence type="ECO:0000256" key="18">
    <source>
        <dbReference type="SAM" id="MobiDB-lite"/>
    </source>
</evidence>
<dbReference type="InterPro" id="IPR018514">
    <property type="entry name" value="Rabaptin_CC"/>
</dbReference>
<protein>
    <recommendedName>
        <fullName evidence="5">Rab GTPase-binding effector protein 2</fullName>
    </recommendedName>
</protein>
<evidence type="ECO:0000256" key="8">
    <source>
        <dbReference type="ARBA" id="ARBA00022553"/>
    </source>
</evidence>
<dbReference type="PRINTS" id="PR01432">
    <property type="entry name" value="RABAPTIN"/>
</dbReference>
<evidence type="ECO:0000256" key="16">
    <source>
        <dbReference type="ARBA" id="ARBA00045310"/>
    </source>
</evidence>
<keyword evidence="13 17" id="KW-0175">Coiled coil</keyword>
<dbReference type="PANTHER" id="PTHR31179:SF6">
    <property type="entry name" value="RAB GTPASE-BINDING EFFECTOR PROTEIN 2"/>
    <property type="match status" value="1"/>
</dbReference>
<evidence type="ECO:0000256" key="5">
    <source>
        <dbReference type="ARBA" id="ARBA00019765"/>
    </source>
</evidence>
<keyword evidence="22" id="KW-1185">Reference proteome</keyword>
<evidence type="ECO:0000256" key="14">
    <source>
        <dbReference type="ARBA" id="ARBA00023212"/>
    </source>
</evidence>
<dbReference type="InterPro" id="IPR003914">
    <property type="entry name" value="Rabaptin"/>
</dbReference>
<accession>A0AAV7P9R7</accession>
<evidence type="ECO:0000256" key="1">
    <source>
        <dbReference type="ARBA" id="ARBA00004120"/>
    </source>
</evidence>
<comment type="subcellular location">
    <subcellularLocation>
        <location evidence="1">Cytoplasm</location>
        <location evidence="1">Cytoskeleton</location>
        <location evidence="1">Cilium basal body</location>
    </subcellularLocation>
    <subcellularLocation>
        <location evidence="2">Cytoplasm</location>
        <location evidence="2">Cytoskeleton</location>
        <location evidence="2">Microtubule organizing center</location>
        <location evidence="2">Centrosome</location>
    </subcellularLocation>
    <subcellularLocation>
        <location evidence="3">Early endosome</location>
    </subcellularLocation>
</comment>
<evidence type="ECO:0000256" key="13">
    <source>
        <dbReference type="ARBA" id="ARBA00023054"/>
    </source>
</evidence>
<proteinExistence type="inferred from homology"/>
<keyword evidence="12" id="KW-0653">Protein transport</keyword>
<gene>
    <name evidence="21" type="ORF">NDU88_003502</name>
</gene>
<feature type="coiled-coil region" evidence="17">
    <location>
        <begin position="119"/>
        <end position="167"/>
    </location>
</feature>
<evidence type="ECO:0000256" key="11">
    <source>
        <dbReference type="ARBA" id="ARBA00022794"/>
    </source>
</evidence>
<evidence type="ECO:0000256" key="15">
    <source>
        <dbReference type="ARBA" id="ARBA00023273"/>
    </source>
</evidence>
<dbReference type="GO" id="GO:0030030">
    <property type="term" value="P:cell projection organization"/>
    <property type="evidence" value="ECO:0007669"/>
    <property type="project" value="UniProtKB-KW"/>
</dbReference>
<dbReference type="EMBL" id="JANPWB010000011">
    <property type="protein sequence ID" value="KAJ1125063.1"/>
    <property type="molecule type" value="Genomic_DNA"/>
</dbReference>
<evidence type="ECO:0000256" key="3">
    <source>
        <dbReference type="ARBA" id="ARBA00004412"/>
    </source>
</evidence>
<evidence type="ECO:0000256" key="4">
    <source>
        <dbReference type="ARBA" id="ARBA00006603"/>
    </source>
</evidence>
<sequence>MDSTGDEGKPDDPGSDAVAWEANARCLQAQLEAAMDEIENIKAVATISESTKQEAIDDVKRQCQEEVASMQAIMKESISTYESRIHLLEQEQTQHHQYRELKEHELFQLKKHHGPPLPRDTLEKQMEKAHEDAEKLRDIVLPMEKEIMELKLKLKRAEEQIYNFKDAKDPCVAASSKIARPQDPEPHVPDAFQKRTPQIIDIEESSEPVSEGDSSSDEPDLSVGAEAFARNCDNVSIGSFTMSSTLQRKKLSPEQEETASLVSTGTLVPECIYIPPTGYQLVSEQDWNHMQQEMKITQGTLHFTSERLNRVTLEKEALEEALSKSTEDCARQVMVLLDQIQHSEKLLQNLQVTVMQTQDKTQQQLAELASSHKRLCYEVKSLSDENEKLRGRRKVPPEEEEAPLPSSVPELQKLVQRYRQENFTLQRGSDHQEERLRIEIVRLRDQLQTESQVKSNLQEIMQNQQDAHCEESELLQASLSSVKTEMERLQEARKEIDERLQEAEAEVHKLQVTLTEKERLLQEEKDAVVLLQNSLKEEKNKLHRLQTELDTSEQVQQDFVRLSQTLQVSMEQIRQANTLEQVKSIVDGARLRDVHELQDT</sequence>
<dbReference type="Gene3D" id="1.20.5.340">
    <property type="match status" value="1"/>
</dbReference>
<feature type="coiled-coil region" evidence="17">
    <location>
        <begin position="17"/>
        <end position="44"/>
    </location>
</feature>
<keyword evidence="14" id="KW-0206">Cytoskeleton</keyword>
<keyword evidence="10" id="KW-0967">Endosome</keyword>
<dbReference type="InterPro" id="IPR015390">
    <property type="entry name" value="Rabaptin_Rab5-bd_dom"/>
</dbReference>
<keyword evidence="8" id="KW-0597">Phosphoprotein</keyword>
<dbReference type="GO" id="GO:0005096">
    <property type="term" value="F:GTPase activator activity"/>
    <property type="evidence" value="ECO:0007669"/>
    <property type="project" value="InterPro"/>
</dbReference>
<comment type="similarity">
    <text evidence="4">Belongs to the rabaptin family.</text>
</comment>
<feature type="domain" description="Rabaptin coiled-coil" evidence="19">
    <location>
        <begin position="25"/>
        <end position="166"/>
    </location>
</feature>
<keyword evidence="7" id="KW-0963">Cytoplasm</keyword>
<comment type="function">
    <text evidence="16">Plays a role in membrane trafficking and in homotypic early endosome fusion. Participates in arteriogenesis by regulating vascular endothelial growth factor receptor 2/VEGFR2 cell surface expression and endosomal trafficking. By interacting with SDCCAG8, localizes to centrosomes and plays a critical role in ciliogenesis.</text>
</comment>
<evidence type="ECO:0000256" key="6">
    <source>
        <dbReference type="ARBA" id="ARBA00022448"/>
    </source>
</evidence>
<dbReference type="GO" id="GO:0015031">
    <property type="term" value="P:protein transport"/>
    <property type="evidence" value="ECO:0007669"/>
    <property type="project" value="UniProtKB-KW"/>
</dbReference>
<keyword evidence="9" id="KW-0254">Endocytosis</keyword>
<feature type="region of interest" description="Disordered" evidence="18">
    <location>
        <begin position="386"/>
        <end position="406"/>
    </location>
</feature>
<evidence type="ECO:0000256" key="17">
    <source>
        <dbReference type="SAM" id="Coils"/>
    </source>
</evidence>
<dbReference type="Gene3D" id="1.20.5.730">
    <property type="entry name" value="Single helix bin"/>
    <property type="match status" value="1"/>
</dbReference>
<dbReference type="Pfam" id="PF03528">
    <property type="entry name" value="Rabaptin"/>
    <property type="match status" value="1"/>
</dbReference>
<evidence type="ECO:0000259" key="20">
    <source>
        <dbReference type="Pfam" id="PF09311"/>
    </source>
</evidence>
<evidence type="ECO:0000256" key="12">
    <source>
        <dbReference type="ARBA" id="ARBA00022927"/>
    </source>
</evidence>
<dbReference type="AlphaFoldDB" id="A0AAV7P9R7"/>